<feature type="transmembrane region" description="Helical" evidence="7">
    <location>
        <begin position="79"/>
        <end position="98"/>
    </location>
</feature>
<organism evidence="8 9">
    <name type="scientific">Pythium oligandrum</name>
    <name type="common">Mycoparasitic fungus</name>
    <dbReference type="NCBI Taxonomy" id="41045"/>
    <lineage>
        <taxon>Eukaryota</taxon>
        <taxon>Sar</taxon>
        <taxon>Stramenopiles</taxon>
        <taxon>Oomycota</taxon>
        <taxon>Peronosporomycetes</taxon>
        <taxon>Pythiales</taxon>
        <taxon>Pythiaceae</taxon>
        <taxon>Pythium</taxon>
    </lineage>
</organism>
<feature type="transmembrane region" description="Helical" evidence="7">
    <location>
        <begin position="373"/>
        <end position="397"/>
    </location>
</feature>
<evidence type="ECO:0000256" key="4">
    <source>
        <dbReference type="ARBA" id="ARBA00022692"/>
    </source>
</evidence>
<keyword evidence="9" id="KW-1185">Reference proteome</keyword>
<evidence type="ECO:0000313" key="9">
    <source>
        <dbReference type="Proteomes" id="UP000794436"/>
    </source>
</evidence>
<feature type="transmembrane region" description="Helical" evidence="7">
    <location>
        <begin position="483"/>
        <end position="505"/>
    </location>
</feature>
<dbReference type="AlphaFoldDB" id="A0A8K1CEK4"/>
<feature type="transmembrane region" description="Helical" evidence="7">
    <location>
        <begin position="118"/>
        <end position="137"/>
    </location>
</feature>
<gene>
    <name evidence="8" type="ORF">Poli38472_010930</name>
</gene>
<dbReference type="Proteomes" id="UP000794436">
    <property type="component" value="Unassembled WGS sequence"/>
</dbReference>
<evidence type="ECO:0000313" key="8">
    <source>
        <dbReference type="EMBL" id="TMW61867.1"/>
    </source>
</evidence>
<evidence type="ECO:0000256" key="7">
    <source>
        <dbReference type="SAM" id="Phobius"/>
    </source>
</evidence>
<sequence>MSPKPTDPRCSIAVTDDGEDYVASMEHQWSTKDVIIESIRTIRTLPRRQFVAGADFFNYAEFGRLRNGDAPVILLGRSYGGLAIHAVSAGFFTTVYRSAFLPMLRFHLRQENEARAKALQSIIEWPGAFSVVFGLILDSYPILGYRRKSYIVLGWIVGALFFTIMAILEFTANLTNSNCITLTILAQLGLQAACLASLAMTTELAQREHLYERGHLQSTFMILFLGSSALAQLLVSQLVIPSVNGMGPDLPTNISFGQSMVILAVASAFSIPFIIHFLPESAQPALTKLTPLVRCRELWNLLRQRRIHCVVFFLVGSAFFLNADSTDVQTALMAWSNVTPADLQYVALAVCVAQLIAVLMWKSFFVNWDWRRLWMLSLTIFISAQLVLAIPCGLGLVRQDWSYFLLVAVRQLPKGWAQVLLVVLPTEIADIGREGVMIGLVTSFCTLISIAGRSFWETLSEAAGVSVSLESIREDSSATRNRVVISAVVFAVINLLDVSMVLFLPSQKLDAQQLRSFGGYNPKARNVVIGFFLGLVCYAFVANVTAI</sequence>
<protein>
    <submittedName>
        <fullName evidence="8">Uncharacterized protein</fullName>
    </submittedName>
</protein>
<feature type="transmembrane region" description="Helical" evidence="7">
    <location>
        <begin position="180"/>
        <end position="199"/>
    </location>
</feature>
<feature type="transmembrane region" description="Helical" evidence="7">
    <location>
        <begin position="149"/>
        <end position="168"/>
    </location>
</feature>
<reference evidence="8" key="1">
    <citation type="submission" date="2019-03" db="EMBL/GenBank/DDBJ databases">
        <title>Long read genome sequence of the mycoparasitic Pythium oligandrum ATCC 38472 isolated from sugarbeet rhizosphere.</title>
        <authorList>
            <person name="Gaulin E."/>
        </authorList>
    </citation>
    <scope>NUCLEOTIDE SEQUENCE</scope>
    <source>
        <strain evidence="8">ATCC 38472_TT</strain>
    </source>
</reference>
<keyword evidence="5 7" id="KW-1133">Transmembrane helix</keyword>
<keyword evidence="3" id="KW-0813">Transport</keyword>
<comment type="subcellular location">
    <subcellularLocation>
        <location evidence="1">Membrane</location>
        <topology evidence="1">Multi-pass membrane protein</topology>
    </subcellularLocation>
</comment>
<evidence type="ECO:0000256" key="3">
    <source>
        <dbReference type="ARBA" id="ARBA00022448"/>
    </source>
</evidence>
<dbReference type="PANTHER" id="PTHR31585">
    <property type="entry name" value="FOLATE-BIOPTERIN TRANSPORTER 1, CHLOROPLASTIC"/>
    <property type="match status" value="1"/>
</dbReference>
<dbReference type="SUPFAM" id="SSF103473">
    <property type="entry name" value="MFS general substrate transporter"/>
    <property type="match status" value="1"/>
</dbReference>
<keyword evidence="4 7" id="KW-0812">Transmembrane</keyword>
<evidence type="ECO:0000256" key="6">
    <source>
        <dbReference type="ARBA" id="ARBA00023136"/>
    </source>
</evidence>
<evidence type="ECO:0000256" key="1">
    <source>
        <dbReference type="ARBA" id="ARBA00004141"/>
    </source>
</evidence>
<name>A0A8K1CEK4_PYTOL</name>
<accession>A0A8K1CEK4</accession>
<comment type="caution">
    <text evidence="8">The sequence shown here is derived from an EMBL/GenBank/DDBJ whole genome shotgun (WGS) entry which is preliminary data.</text>
</comment>
<evidence type="ECO:0000256" key="5">
    <source>
        <dbReference type="ARBA" id="ARBA00022989"/>
    </source>
</evidence>
<dbReference type="EMBL" id="SPLM01000075">
    <property type="protein sequence ID" value="TMW61867.1"/>
    <property type="molecule type" value="Genomic_DNA"/>
</dbReference>
<feature type="transmembrane region" description="Helical" evidence="7">
    <location>
        <begin position="220"/>
        <end position="240"/>
    </location>
</feature>
<dbReference type="InterPro" id="IPR036259">
    <property type="entry name" value="MFS_trans_sf"/>
</dbReference>
<feature type="transmembrane region" description="Helical" evidence="7">
    <location>
        <begin position="526"/>
        <end position="546"/>
    </location>
</feature>
<keyword evidence="6 7" id="KW-0472">Membrane</keyword>
<feature type="transmembrane region" description="Helical" evidence="7">
    <location>
        <begin position="260"/>
        <end position="278"/>
    </location>
</feature>
<dbReference type="OrthoDB" id="164313at2759"/>
<evidence type="ECO:0000256" key="2">
    <source>
        <dbReference type="ARBA" id="ARBA00007015"/>
    </source>
</evidence>
<feature type="transmembrane region" description="Helical" evidence="7">
    <location>
        <begin position="306"/>
        <end position="323"/>
    </location>
</feature>
<dbReference type="InterPro" id="IPR039309">
    <property type="entry name" value="BT1"/>
</dbReference>
<proteinExistence type="inferred from homology"/>
<dbReference type="GO" id="GO:0016020">
    <property type="term" value="C:membrane"/>
    <property type="evidence" value="ECO:0007669"/>
    <property type="project" value="UniProtKB-SubCell"/>
</dbReference>
<dbReference type="PANTHER" id="PTHR31585:SF5">
    <property type="entry name" value="RNA-BINDING S4 DOMAIN-CONTAINING PROTEIN"/>
    <property type="match status" value="1"/>
</dbReference>
<feature type="transmembrane region" description="Helical" evidence="7">
    <location>
        <begin position="343"/>
        <end position="361"/>
    </location>
</feature>
<dbReference type="Pfam" id="PF03092">
    <property type="entry name" value="BT1"/>
    <property type="match status" value="1"/>
</dbReference>
<comment type="similarity">
    <text evidence="2">Belongs to the major facilitator superfamily. Folate-biopterin transporter (TC 2.A.71) family.</text>
</comment>